<sequence length="55" mass="5943">MFDTELAEQLARHGDQAQACRVTREAFEGMCAALGVPPAEVQTEVQAQLTPKARA</sequence>
<evidence type="ECO:0000313" key="1">
    <source>
        <dbReference type="EMBL" id="MVN86907.1"/>
    </source>
</evidence>
<reference evidence="1 2" key="1">
    <citation type="submission" date="2019-12" db="EMBL/GenBank/DDBJ databases">
        <title>Deinococcus sp. HMF7620 Genome sequencing and assembly.</title>
        <authorList>
            <person name="Kang H."/>
            <person name="Kim H."/>
            <person name="Joh K."/>
        </authorList>
    </citation>
    <scope>NUCLEOTIDE SEQUENCE [LARGE SCALE GENOMIC DNA]</scope>
    <source>
        <strain evidence="1 2">HMF7620</strain>
    </source>
</reference>
<proteinExistence type="predicted"/>
<dbReference type="Proteomes" id="UP000483286">
    <property type="component" value="Unassembled WGS sequence"/>
</dbReference>
<dbReference type="RefSeq" id="WP_157458958.1">
    <property type="nucleotide sequence ID" value="NZ_WQLB01000009.1"/>
</dbReference>
<name>A0A7C9HRQ8_9DEIO</name>
<keyword evidence="2" id="KW-1185">Reference proteome</keyword>
<dbReference type="AlphaFoldDB" id="A0A7C9HRQ8"/>
<comment type="caution">
    <text evidence="1">The sequence shown here is derived from an EMBL/GenBank/DDBJ whole genome shotgun (WGS) entry which is preliminary data.</text>
</comment>
<accession>A0A7C9HRQ8</accession>
<gene>
    <name evidence="1" type="ORF">GO986_09030</name>
</gene>
<evidence type="ECO:0000313" key="2">
    <source>
        <dbReference type="Proteomes" id="UP000483286"/>
    </source>
</evidence>
<organism evidence="1 2">
    <name type="scientific">Deinococcus arboris</name>
    <dbReference type="NCBI Taxonomy" id="2682977"/>
    <lineage>
        <taxon>Bacteria</taxon>
        <taxon>Thermotogati</taxon>
        <taxon>Deinococcota</taxon>
        <taxon>Deinococci</taxon>
        <taxon>Deinococcales</taxon>
        <taxon>Deinococcaceae</taxon>
        <taxon>Deinococcus</taxon>
    </lineage>
</organism>
<dbReference type="EMBL" id="WQLB01000009">
    <property type="protein sequence ID" value="MVN86907.1"/>
    <property type="molecule type" value="Genomic_DNA"/>
</dbReference>
<protein>
    <submittedName>
        <fullName evidence="1">Uncharacterized protein</fullName>
    </submittedName>
</protein>